<protein>
    <recommendedName>
        <fullName evidence="1">non-specific serine/threonine protein kinase</fullName>
        <ecNumber evidence="1">2.7.11.1</ecNumber>
    </recommendedName>
</protein>
<dbReference type="Proteomes" id="UP000708148">
    <property type="component" value="Unassembled WGS sequence"/>
</dbReference>
<keyword evidence="5" id="KW-0418">Kinase</keyword>
<evidence type="ECO:0000256" key="7">
    <source>
        <dbReference type="ARBA" id="ARBA00047899"/>
    </source>
</evidence>
<proteinExistence type="predicted"/>
<feature type="transmembrane region" description="Helical" evidence="9">
    <location>
        <begin position="415"/>
        <end position="441"/>
    </location>
</feature>
<dbReference type="PROSITE" id="PS00108">
    <property type="entry name" value="PROTEIN_KINASE_ST"/>
    <property type="match status" value="1"/>
</dbReference>
<accession>A0A8S1ITC7</accession>
<keyword evidence="9" id="KW-0472">Membrane</keyword>
<keyword evidence="9" id="KW-0812">Transmembrane</keyword>
<dbReference type="SMART" id="SM00220">
    <property type="entry name" value="S_TKc"/>
    <property type="match status" value="1"/>
</dbReference>
<comment type="catalytic activity">
    <reaction evidence="7">
        <text>L-threonyl-[protein] + ATP = O-phospho-L-threonyl-[protein] + ADP + H(+)</text>
        <dbReference type="Rhea" id="RHEA:46608"/>
        <dbReference type="Rhea" id="RHEA-COMP:11060"/>
        <dbReference type="Rhea" id="RHEA-COMP:11605"/>
        <dbReference type="ChEBI" id="CHEBI:15378"/>
        <dbReference type="ChEBI" id="CHEBI:30013"/>
        <dbReference type="ChEBI" id="CHEBI:30616"/>
        <dbReference type="ChEBI" id="CHEBI:61977"/>
        <dbReference type="ChEBI" id="CHEBI:456216"/>
        <dbReference type="EC" id="2.7.11.1"/>
    </reaction>
</comment>
<dbReference type="CDD" id="cd14014">
    <property type="entry name" value="STKc_PknB_like"/>
    <property type="match status" value="1"/>
</dbReference>
<feature type="domain" description="Protein kinase" evidence="11">
    <location>
        <begin position="105"/>
        <end position="365"/>
    </location>
</feature>
<evidence type="ECO:0000256" key="8">
    <source>
        <dbReference type="ARBA" id="ARBA00048679"/>
    </source>
</evidence>
<keyword evidence="4" id="KW-0547">Nucleotide-binding</keyword>
<dbReference type="OrthoDB" id="75710at2759"/>
<dbReference type="Pfam" id="PF00069">
    <property type="entry name" value="Pkinase"/>
    <property type="match status" value="1"/>
</dbReference>
<evidence type="ECO:0000259" key="11">
    <source>
        <dbReference type="PROSITE" id="PS50011"/>
    </source>
</evidence>
<comment type="catalytic activity">
    <reaction evidence="8">
        <text>L-seryl-[protein] + ATP = O-phospho-L-seryl-[protein] + ADP + H(+)</text>
        <dbReference type="Rhea" id="RHEA:17989"/>
        <dbReference type="Rhea" id="RHEA-COMP:9863"/>
        <dbReference type="Rhea" id="RHEA-COMP:11604"/>
        <dbReference type="ChEBI" id="CHEBI:15378"/>
        <dbReference type="ChEBI" id="CHEBI:29999"/>
        <dbReference type="ChEBI" id="CHEBI:30616"/>
        <dbReference type="ChEBI" id="CHEBI:83421"/>
        <dbReference type="ChEBI" id="CHEBI:456216"/>
        <dbReference type="EC" id="2.7.11.1"/>
    </reaction>
</comment>
<sequence length="581" mass="63291">MVAKRFSDSVLGLLLILVLTVEGNASRFVNPFATRSTEVHYVPSTTPARFARPALVQFIAAKRAVEGDELSSQSADQSFPQFNGPGYVPSDTSAQSPGDILGDGYKVLGLMGRGSSGVTYKAEGPDGTVVAVKTLSLRAMSDWKQLQLFEREANALKGLNHPGIPRYIDYFEEDTDTDRRFYIVQELAEGKTLSQLVQEGWRVDETEARRIARELLLVLQYLGSLRPPVVHRDVKPDNIVMEGGRAGGRVFLVDFGGVQAASVAAGSLTPMSTIVGTYGYMAPEQFRGAAQPQSDLYSLGATLLYLVSGRQPSEFRQDRLRIDFSGLISVSEEWEDLLEGLLEPLPEDRLTADQAMRLLEGQPRRLRTGSMGGKVGGRQPAGSKAVVKKRGANLVVEIPPAGITGDTVMTGSFALIWNLFVFSFTASALAAGGLLPVLFMIPFWAAGAQIAKVAVGSSFTRERLVIGRRRFSLSRQFALFKDGQASFDDGEDGQRGAVVVEGLSRDLREARIVTTMEVNGVPQTAISLSEGVRKHVFGEGLDTFEQEWLVRQINDAIDEAADRPDAGVLASDIERRTRELR</sequence>
<organism evidence="12 13">
    <name type="scientific">Ostreobium quekettii</name>
    <dbReference type="NCBI Taxonomy" id="121088"/>
    <lineage>
        <taxon>Eukaryota</taxon>
        <taxon>Viridiplantae</taxon>
        <taxon>Chlorophyta</taxon>
        <taxon>core chlorophytes</taxon>
        <taxon>Ulvophyceae</taxon>
        <taxon>TCBD clade</taxon>
        <taxon>Bryopsidales</taxon>
        <taxon>Ostreobineae</taxon>
        <taxon>Ostreobiaceae</taxon>
        <taxon>Ostreobium</taxon>
    </lineage>
</organism>
<dbReference type="GO" id="GO:0004674">
    <property type="term" value="F:protein serine/threonine kinase activity"/>
    <property type="evidence" value="ECO:0007669"/>
    <property type="project" value="UniProtKB-KW"/>
</dbReference>
<evidence type="ECO:0000313" key="13">
    <source>
        <dbReference type="Proteomes" id="UP000708148"/>
    </source>
</evidence>
<evidence type="ECO:0000256" key="2">
    <source>
        <dbReference type="ARBA" id="ARBA00022527"/>
    </source>
</evidence>
<evidence type="ECO:0000313" key="12">
    <source>
        <dbReference type="EMBL" id="CAD7697189.1"/>
    </source>
</evidence>
<comment type="caution">
    <text evidence="12">The sequence shown here is derived from an EMBL/GenBank/DDBJ whole genome shotgun (WGS) entry which is preliminary data.</text>
</comment>
<dbReference type="EMBL" id="CAJHUC010000624">
    <property type="protein sequence ID" value="CAD7697189.1"/>
    <property type="molecule type" value="Genomic_DNA"/>
</dbReference>
<keyword evidence="9" id="KW-1133">Transmembrane helix</keyword>
<dbReference type="SUPFAM" id="SSF56112">
    <property type="entry name" value="Protein kinase-like (PK-like)"/>
    <property type="match status" value="1"/>
</dbReference>
<feature type="chain" id="PRO_5035891127" description="non-specific serine/threonine protein kinase" evidence="10">
    <location>
        <begin position="26"/>
        <end position="581"/>
    </location>
</feature>
<dbReference type="Gene3D" id="1.10.510.10">
    <property type="entry name" value="Transferase(Phosphotransferase) domain 1"/>
    <property type="match status" value="1"/>
</dbReference>
<feature type="signal peptide" evidence="10">
    <location>
        <begin position="1"/>
        <end position="25"/>
    </location>
</feature>
<dbReference type="EC" id="2.7.11.1" evidence="1"/>
<evidence type="ECO:0000256" key="3">
    <source>
        <dbReference type="ARBA" id="ARBA00022679"/>
    </source>
</evidence>
<keyword evidence="3" id="KW-0808">Transferase</keyword>
<dbReference type="PROSITE" id="PS50011">
    <property type="entry name" value="PROTEIN_KINASE_DOM"/>
    <property type="match status" value="1"/>
</dbReference>
<dbReference type="PANTHER" id="PTHR24363:SF0">
    <property type="entry name" value="SERINE_THREONINE KINASE LIKE DOMAIN CONTAINING 1"/>
    <property type="match status" value="1"/>
</dbReference>
<reference evidence="12" key="1">
    <citation type="submission" date="2020-12" db="EMBL/GenBank/DDBJ databases">
        <authorList>
            <person name="Iha C."/>
        </authorList>
    </citation>
    <scope>NUCLEOTIDE SEQUENCE</scope>
</reference>
<evidence type="ECO:0000256" key="9">
    <source>
        <dbReference type="SAM" id="Phobius"/>
    </source>
</evidence>
<dbReference type="InterPro" id="IPR011009">
    <property type="entry name" value="Kinase-like_dom_sf"/>
</dbReference>
<keyword evidence="13" id="KW-1185">Reference proteome</keyword>
<dbReference type="PANTHER" id="PTHR24363">
    <property type="entry name" value="SERINE/THREONINE PROTEIN KINASE"/>
    <property type="match status" value="1"/>
</dbReference>
<dbReference type="AlphaFoldDB" id="A0A8S1ITC7"/>
<evidence type="ECO:0000256" key="4">
    <source>
        <dbReference type="ARBA" id="ARBA00022741"/>
    </source>
</evidence>
<evidence type="ECO:0000256" key="6">
    <source>
        <dbReference type="ARBA" id="ARBA00022840"/>
    </source>
</evidence>
<name>A0A8S1ITC7_9CHLO</name>
<evidence type="ECO:0000256" key="5">
    <source>
        <dbReference type="ARBA" id="ARBA00022777"/>
    </source>
</evidence>
<keyword evidence="10" id="KW-0732">Signal</keyword>
<dbReference type="GO" id="GO:0005524">
    <property type="term" value="F:ATP binding"/>
    <property type="evidence" value="ECO:0007669"/>
    <property type="project" value="UniProtKB-KW"/>
</dbReference>
<gene>
    <name evidence="12" type="ORF">OSTQU699_LOCUS2550</name>
</gene>
<evidence type="ECO:0000256" key="1">
    <source>
        <dbReference type="ARBA" id="ARBA00012513"/>
    </source>
</evidence>
<keyword evidence="2" id="KW-0723">Serine/threonine-protein kinase</keyword>
<evidence type="ECO:0000256" key="10">
    <source>
        <dbReference type="SAM" id="SignalP"/>
    </source>
</evidence>
<dbReference type="InterPro" id="IPR000719">
    <property type="entry name" value="Prot_kinase_dom"/>
</dbReference>
<keyword evidence="6" id="KW-0067">ATP-binding</keyword>
<dbReference type="InterPro" id="IPR008271">
    <property type="entry name" value="Ser/Thr_kinase_AS"/>
</dbReference>